<dbReference type="GO" id="GO:0006606">
    <property type="term" value="P:protein import into nucleus"/>
    <property type="evidence" value="ECO:0007669"/>
    <property type="project" value="TreeGrafter"/>
</dbReference>
<dbReference type="PANTHER" id="PTHR28003">
    <property type="entry name" value="NUCLEOPORIN POM34"/>
    <property type="match status" value="1"/>
</dbReference>
<dbReference type="InterPro" id="IPR012578">
    <property type="entry name" value="Nucl_pore_cmplx"/>
</dbReference>
<name>A0A6A7CBT7_9PEZI</name>
<sequence length="230" mass="25438">MSPPRPGPAAVSTPGRWQHPRMEEVLQRQRASVFDSRHLGTVIINALLIVLSFLVPRMAEACLPIAFVRYAEPYSSYFLNLLRAFFLVNMVIAFKPLYQSPDTCEDIPLTPAQRKLLGLPPMSRPATPHEQAQWVTPPRYSRNSTPQGRGASFHRSTSESPFKASPRAPSRNSGELEPWVSRGSPLGLSDREGGVATPSKNNRASVGLNTKWLYERGRGSTSGYSGSVFM</sequence>
<evidence type="ECO:0000313" key="2">
    <source>
        <dbReference type="EMBL" id="KAF2864582.1"/>
    </source>
</evidence>
<dbReference type="GO" id="GO:0030474">
    <property type="term" value="P:spindle pole body duplication"/>
    <property type="evidence" value="ECO:0007669"/>
    <property type="project" value="TreeGrafter"/>
</dbReference>
<dbReference type="GO" id="GO:0005640">
    <property type="term" value="C:nuclear outer membrane"/>
    <property type="evidence" value="ECO:0007669"/>
    <property type="project" value="TreeGrafter"/>
</dbReference>
<keyword evidence="3" id="KW-1185">Reference proteome</keyword>
<dbReference type="Pfam" id="PF08058">
    <property type="entry name" value="NPCC"/>
    <property type="match status" value="1"/>
</dbReference>
<dbReference type="OrthoDB" id="429932at2759"/>
<organism evidence="2 3">
    <name type="scientific">Piedraia hortae CBS 480.64</name>
    <dbReference type="NCBI Taxonomy" id="1314780"/>
    <lineage>
        <taxon>Eukaryota</taxon>
        <taxon>Fungi</taxon>
        <taxon>Dikarya</taxon>
        <taxon>Ascomycota</taxon>
        <taxon>Pezizomycotina</taxon>
        <taxon>Dothideomycetes</taxon>
        <taxon>Dothideomycetidae</taxon>
        <taxon>Capnodiales</taxon>
        <taxon>Piedraiaceae</taxon>
        <taxon>Piedraia</taxon>
    </lineage>
</organism>
<dbReference type="GO" id="GO:0070762">
    <property type="term" value="C:nuclear pore transmembrane ring"/>
    <property type="evidence" value="ECO:0007669"/>
    <property type="project" value="TreeGrafter"/>
</dbReference>
<dbReference type="AlphaFoldDB" id="A0A6A7CBT7"/>
<dbReference type="Proteomes" id="UP000799421">
    <property type="component" value="Unassembled WGS sequence"/>
</dbReference>
<feature type="region of interest" description="Disordered" evidence="1">
    <location>
        <begin position="116"/>
        <end position="203"/>
    </location>
</feature>
<evidence type="ECO:0008006" key="4">
    <source>
        <dbReference type="Google" id="ProtNLM"/>
    </source>
</evidence>
<proteinExistence type="predicted"/>
<reference evidence="2" key="1">
    <citation type="journal article" date="2020" name="Stud. Mycol.">
        <title>101 Dothideomycetes genomes: a test case for predicting lifestyles and emergence of pathogens.</title>
        <authorList>
            <person name="Haridas S."/>
            <person name="Albert R."/>
            <person name="Binder M."/>
            <person name="Bloem J."/>
            <person name="Labutti K."/>
            <person name="Salamov A."/>
            <person name="Andreopoulos B."/>
            <person name="Baker S."/>
            <person name="Barry K."/>
            <person name="Bills G."/>
            <person name="Bluhm B."/>
            <person name="Cannon C."/>
            <person name="Castanera R."/>
            <person name="Culley D."/>
            <person name="Daum C."/>
            <person name="Ezra D."/>
            <person name="Gonzalez J."/>
            <person name="Henrissat B."/>
            <person name="Kuo A."/>
            <person name="Liang C."/>
            <person name="Lipzen A."/>
            <person name="Lutzoni F."/>
            <person name="Magnuson J."/>
            <person name="Mondo S."/>
            <person name="Nolan M."/>
            <person name="Ohm R."/>
            <person name="Pangilinan J."/>
            <person name="Park H.-J."/>
            <person name="Ramirez L."/>
            <person name="Alfaro M."/>
            <person name="Sun H."/>
            <person name="Tritt A."/>
            <person name="Yoshinaga Y."/>
            <person name="Zwiers L.-H."/>
            <person name="Turgeon B."/>
            <person name="Goodwin S."/>
            <person name="Spatafora J."/>
            <person name="Crous P."/>
            <person name="Grigoriev I."/>
        </authorList>
    </citation>
    <scope>NUCLEOTIDE SEQUENCE</scope>
    <source>
        <strain evidence="2">CBS 480.64</strain>
    </source>
</reference>
<dbReference type="EMBL" id="MU005957">
    <property type="protein sequence ID" value="KAF2864582.1"/>
    <property type="molecule type" value="Genomic_DNA"/>
</dbReference>
<dbReference type="PANTHER" id="PTHR28003:SF1">
    <property type="entry name" value="NUCLEOPORIN POM34"/>
    <property type="match status" value="1"/>
</dbReference>
<protein>
    <recommendedName>
        <fullName evidence="4">NPCC-domain-containing protein</fullName>
    </recommendedName>
</protein>
<evidence type="ECO:0000313" key="3">
    <source>
        <dbReference type="Proteomes" id="UP000799421"/>
    </source>
</evidence>
<evidence type="ECO:0000256" key="1">
    <source>
        <dbReference type="SAM" id="MobiDB-lite"/>
    </source>
</evidence>
<gene>
    <name evidence="2" type="ORF">K470DRAFT_208656</name>
</gene>
<accession>A0A6A7CBT7</accession>